<sequence>MPVPLGVETEVVVTIIPQDFIRQSRIRVRLPELELADGTKTCPFSVQFPEGQNIVLSSDGTANELTCRISFSSSKPMSFLGEMLLIDQEDNSFLPLLPLTQLSEVHLSACRVLIVVIYHSKVMSWKLQTFLCCSHFRLLEQQTIVFSPYTHTWHCTALIKRLSGEA</sequence>
<gene>
    <name evidence="1" type="ORF">RLOC_00003724</name>
</gene>
<dbReference type="EMBL" id="MUZQ01000009">
    <property type="protein sequence ID" value="OWK63742.1"/>
    <property type="molecule type" value="Genomic_DNA"/>
</dbReference>
<dbReference type="PANTHER" id="PTHR45912">
    <property type="entry name" value="CILIA- AND FLAGELLA-ASSOCIATED PROTEIN 47"/>
    <property type="match status" value="1"/>
</dbReference>
<protein>
    <recommendedName>
        <fullName evidence="3">CFA47 protein</fullName>
    </recommendedName>
</protein>
<dbReference type="PANTHER" id="PTHR45912:SF3">
    <property type="entry name" value="CILIA- AND FLAGELLA-ASSOCIATED PROTEIN 47"/>
    <property type="match status" value="1"/>
</dbReference>
<organism evidence="1 2">
    <name type="scientific">Lonchura striata</name>
    <name type="common">white-rumped munia</name>
    <dbReference type="NCBI Taxonomy" id="40157"/>
    <lineage>
        <taxon>Eukaryota</taxon>
        <taxon>Metazoa</taxon>
        <taxon>Chordata</taxon>
        <taxon>Craniata</taxon>
        <taxon>Vertebrata</taxon>
        <taxon>Euteleostomi</taxon>
        <taxon>Archelosauria</taxon>
        <taxon>Archosauria</taxon>
        <taxon>Dinosauria</taxon>
        <taxon>Saurischia</taxon>
        <taxon>Theropoda</taxon>
        <taxon>Coelurosauria</taxon>
        <taxon>Aves</taxon>
        <taxon>Neognathae</taxon>
        <taxon>Neoaves</taxon>
        <taxon>Telluraves</taxon>
        <taxon>Australaves</taxon>
        <taxon>Passeriformes</taxon>
        <taxon>Passeroidea</taxon>
        <taxon>Estrildidae</taxon>
        <taxon>Estrildinae</taxon>
        <taxon>Lonchura</taxon>
    </lineage>
</organism>
<accession>A0A218VDR3</accession>
<name>A0A218VDR3_9PASE</name>
<reference evidence="1 2" key="1">
    <citation type="submission" date="2017-05" db="EMBL/GenBank/DDBJ databases">
        <title>Genome of assembly of the Bengalese finch, Lonchura striata domestica.</title>
        <authorList>
            <person name="Colquitt B.M."/>
            <person name="Brainard M.S."/>
        </authorList>
    </citation>
    <scope>NUCLEOTIDE SEQUENCE [LARGE SCALE GENOMIC DNA]</scope>
    <source>
        <strain evidence="1">White83orange57</strain>
    </source>
</reference>
<dbReference type="AlphaFoldDB" id="A0A218VDR3"/>
<keyword evidence="2" id="KW-1185">Reference proteome</keyword>
<evidence type="ECO:0000313" key="1">
    <source>
        <dbReference type="EMBL" id="OWK63742.1"/>
    </source>
</evidence>
<evidence type="ECO:0000313" key="2">
    <source>
        <dbReference type="Proteomes" id="UP000197619"/>
    </source>
</evidence>
<dbReference type="GO" id="GO:0007288">
    <property type="term" value="P:sperm axoneme assembly"/>
    <property type="evidence" value="ECO:0007669"/>
    <property type="project" value="TreeGrafter"/>
</dbReference>
<feature type="non-terminal residue" evidence="1">
    <location>
        <position position="166"/>
    </location>
</feature>
<dbReference type="GO" id="GO:0005929">
    <property type="term" value="C:cilium"/>
    <property type="evidence" value="ECO:0007669"/>
    <property type="project" value="TreeGrafter"/>
</dbReference>
<dbReference type="Proteomes" id="UP000197619">
    <property type="component" value="Unassembled WGS sequence"/>
</dbReference>
<comment type="caution">
    <text evidence="1">The sequence shown here is derived from an EMBL/GenBank/DDBJ whole genome shotgun (WGS) entry which is preliminary data.</text>
</comment>
<proteinExistence type="predicted"/>
<evidence type="ECO:0008006" key="3">
    <source>
        <dbReference type="Google" id="ProtNLM"/>
    </source>
</evidence>